<dbReference type="Pfam" id="PF03999">
    <property type="entry name" value="MAP65_ASE1"/>
    <property type="match status" value="1"/>
</dbReference>
<evidence type="ECO:0000256" key="1">
    <source>
        <dbReference type="SAM" id="Coils"/>
    </source>
</evidence>
<accession>A0A146UR54</accession>
<dbReference type="InterPro" id="IPR007145">
    <property type="entry name" value="MAP65_Ase1_PRC1"/>
</dbReference>
<sequence>MWTSMGFVDSEYMSRGEDVVSIIGQMCAKLTAEQVTERVELEGKVSGMLERVKRLELALGVRENALLVKLDDHPILRVKEIVSQRLSELERYQRERVEKMEGVLREEHGLCEELDVSYKREEIECPTMEQIQSVRDHVEYLKKVKSERLELLERYRSDLTQLREELEDAFIGQEVGFDDGARLHPSSLSLFEKLIQEKRAVVQNNKHKSKELVQRLEYLWSLVEMPEEDQRAFLEDITHTPSDLIQLEMEVRRCEEFKKVHLSRIVKKLRSCISELWESMFFSVSMQHASLPSFFYDLCTDEVLKEHESEYRALKNKYSTYEGLYQSMNQWRSLRKAYSEFLARSADPQRFRLRGYSMVQEEKQRRKFQNQLPKLEKHVRTQIRNYEDTEGEEFIYFGVTFDDFVDSENRKDEESRKAAKQKATDETKGNTSKGVGSNSVRKKQKITSKDNVSVSSKLRTPFSPIRFEKRTPDIPRIIYTQKPCIVLESGDTAEPKPRVSYRSTAAPKLFARKLAFPPSKPMSPSHANFHAARRIRKSIGRRMFQKMKLCAMTSTPNKNNEDQFCV</sequence>
<dbReference type="PANTHER" id="PTHR19321:SF41">
    <property type="entry name" value="FASCETTO-RELATED"/>
    <property type="match status" value="1"/>
</dbReference>
<dbReference type="GO" id="GO:0008017">
    <property type="term" value="F:microtubule binding"/>
    <property type="evidence" value="ECO:0007669"/>
    <property type="project" value="InterPro"/>
</dbReference>
<dbReference type="GO" id="GO:1990023">
    <property type="term" value="C:mitotic spindle midzone"/>
    <property type="evidence" value="ECO:0007669"/>
    <property type="project" value="TreeGrafter"/>
</dbReference>
<feature type="compositionally biased region" description="Polar residues" evidence="2">
    <location>
        <begin position="429"/>
        <end position="439"/>
    </location>
</feature>
<proteinExistence type="predicted"/>
<protein>
    <submittedName>
        <fullName evidence="3">Protein regulator of cytokinesis 1</fullName>
    </submittedName>
</protein>
<dbReference type="EMBL" id="GCES01078683">
    <property type="protein sequence ID" value="JAR07640.1"/>
    <property type="molecule type" value="Transcribed_RNA"/>
</dbReference>
<dbReference type="PANTHER" id="PTHR19321">
    <property type="entry name" value="PROTEIN REGULATOR OF CYTOKINESIS 1 PRC1-RELATED"/>
    <property type="match status" value="1"/>
</dbReference>
<dbReference type="AlphaFoldDB" id="A0A146UR54"/>
<dbReference type="EMBL" id="GCES01078682">
    <property type="protein sequence ID" value="JAR07641.1"/>
    <property type="molecule type" value="Transcribed_RNA"/>
</dbReference>
<dbReference type="GO" id="GO:0051256">
    <property type="term" value="P:mitotic spindle midzone assembly"/>
    <property type="evidence" value="ECO:0007669"/>
    <property type="project" value="TreeGrafter"/>
</dbReference>
<feature type="coiled-coil region" evidence="1">
    <location>
        <begin position="145"/>
        <end position="172"/>
    </location>
</feature>
<evidence type="ECO:0000313" key="3">
    <source>
        <dbReference type="EMBL" id="JAR07640.1"/>
    </source>
</evidence>
<keyword evidence="1" id="KW-0175">Coiled coil</keyword>
<reference evidence="3" key="1">
    <citation type="submission" date="2015-01" db="EMBL/GenBank/DDBJ databases">
        <title>EvidentialGene: Evidence-directed Construction of Complete mRNA Transcriptomes without Genomes.</title>
        <authorList>
            <person name="Gilbert D.G."/>
        </authorList>
    </citation>
    <scope>NUCLEOTIDE SEQUENCE</scope>
</reference>
<dbReference type="Gene3D" id="1.20.58.1520">
    <property type="match status" value="1"/>
</dbReference>
<name>A0A146UR54_FUNHE</name>
<organism evidence="3">
    <name type="scientific">Fundulus heteroclitus</name>
    <name type="common">Killifish</name>
    <name type="synonym">Mummichog</name>
    <dbReference type="NCBI Taxonomy" id="8078"/>
    <lineage>
        <taxon>Eukaryota</taxon>
        <taxon>Metazoa</taxon>
        <taxon>Chordata</taxon>
        <taxon>Craniata</taxon>
        <taxon>Vertebrata</taxon>
        <taxon>Euteleostomi</taxon>
        <taxon>Actinopterygii</taxon>
        <taxon>Neopterygii</taxon>
        <taxon>Teleostei</taxon>
        <taxon>Neoteleostei</taxon>
        <taxon>Acanthomorphata</taxon>
        <taxon>Ovalentaria</taxon>
        <taxon>Atherinomorphae</taxon>
        <taxon>Cyprinodontiformes</taxon>
        <taxon>Fundulidae</taxon>
        <taxon>Fundulus</taxon>
    </lineage>
</organism>
<dbReference type="GO" id="GO:0005737">
    <property type="term" value="C:cytoplasm"/>
    <property type="evidence" value="ECO:0007669"/>
    <property type="project" value="TreeGrafter"/>
</dbReference>
<feature type="region of interest" description="Disordered" evidence="2">
    <location>
        <begin position="408"/>
        <end position="455"/>
    </location>
</feature>
<feature type="compositionally biased region" description="Basic and acidic residues" evidence="2">
    <location>
        <begin position="408"/>
        <end position="428"/>
    </location>
</feature>
<evidence type="ECO:0000256" key="2">
    <source>
        <dbReference type="SAM" id="MobiDB-lite"/>
    </source>
</evidence>